<evidence type="ECO:0000313" key="3">
    <source>
        <dbReference type="Proteomes" id="UP000554766"/>
    </source>
</evidence>
<comment type="caution">
    <text evidence="2">The sequence shown here is derived from an EMBL/GenBank/DDBJ whole genome shotgun (WGS) entry which is preliminary data.</text>
</comment>
<protein>
    <submittedName>
        <fullName evidence="2">Uncharacterized protein</fullName>
    </submittedName>
</protein>
<sequence>MNTRLILYVLSAVSLLFGTLLLISEITLPSTDGFIFARNVALSAIAIAVGVVAPLLSRKFSQPVDNSSQGQIPP</sequence>
<keyword evidence="1" id="KW-0812">Transmembrane</keyword>
<dbReference type="Proteomes" id="UP000554766">
    <property type="component" value="Unassembled WGS sequence"/>
</dbReference>
<evidence type="ECO:0000256" key="1">
    <source>
        <dbReference type="SAM" id="Phobius"/>
    </source>
</evidence>
<organism evidence="2 3">
    <name type="scientific">Pyrobaculum arsenaticum</name>
    <dbReference type="NCBI Taxonomy" id="121277"/>
    <lineage>
        <taxon>Archaea</taxon>
        <taxon>Thermoproteota</taxon>
        <taxon>Thermoprotei</taxon>
        <taxon>Thermoproteales</taxon>
        <taxon>Thermoproteaceae</taxon>
        <taxon>Pyrobaculum</taxon>
    </lineage>
</organism>
<dbReference type="EMBL" id="JAAVJF010000004">
    <property type="protein sequence ID" value="NYR16018.1"/>
    <property type="molecule type" value="Genomic_DNA"/>
</dbReference>
<feature type="transmembrane region" description="Helical" evidence="1">
    <location>
        <begin position="5"/>
        <end position="23"/>
    </location>
</feature>
<keyword evidence="3" id="KW-1185">Reference proteome</keyword>
<accession>A0A7L4PAQ9</accession>
<keyword evidence="1" id="KW-0472">Membrane</keyword>
<dbReference type="AlphaFoldDB" id="A0A7L4PAQ9"/>
<name>A0A7L4PAQ9_9CREN</name>
<dbReference type="GeneID" id="5054929"/>
<gene>
    <name evidence="2" type="ORF">HC235_08770</name>
</gene>
<evidence type="ECO:0000313" key="2">
    <source>
        <dbReference type="EMBL" id="NYR16018.1"/>
    </source>
</evidence>
<keyword evidence="1" id="KW-1133">Transmembrane helix</keyword>
<reference evidence="2 3" key="1">
    <citation type="journal article" date="2020" name="Nat. Commun.">
        <title>The structures of two archaeal type IV pili illuminate evolutionary relationships.</title>
        <authorList>
            <person name="Wang F."/>
            <person name="Baquero D.P."/>
            <person name="Su Z."/>
            <person name="Beltran L.C."/>
            <person name="Prangishvili D."/>
            <person name="Krupovic M."/>
            <person name="Egelman E.H."/>
        </authorList>
    </citation>
    <scope>NUCLEOTIDE SEQUENCE [LARGE SCALE GENOMIC DNA]</scope>
    <source>
        <strain evidence="2 3">2GA</strain>
    </source>
</reference>
<dbReference type="RefSeq" id="WP_011901602.1">
    <property type="nucleotide sequence ID" value="NZ_JAAVJF010000004.1"/>
</dbReference>
<proteinExistence type="predicted"/>
<feature type="transmembrane region" description="Helical" evidence="1">
    <location>
        <begin position="35"/>
        <end position="56"/>
    </location>
</feature>